<evidence type="ECO:0000256" key="1">
    <source>
        <dbReference type="SAM" id="MobiDB-lite"/>
    </source>
</evidence>
<dbReference type="Proteomes" id="UP001187343">
    <property type="component" value="Unassembled WGS sequence"/>
</dbReference>
<proteinExistence type="predicted"/>
<evidence type="ECO:0000313" key="2">
    <source>
        <dbReference type="EMBL" id="KAK2898365.1"/>
    </source>
</evidence>
<comment type="caution">
    <text evidence="2">The sequence shown here is derived from an EMBL/GenBank/DDBJ whole genome shotgun (WGS) entry which is preliminary data.</text>
</comment>
<dbReference type="EMBL" id="JAUYZG010000009">
    <property type="protein sequence ID" value="KAK2898365.1"/>
    <property type="molecule type" value="Genomic_DNA"/>
</dbReference>
<accession>A0AA88TNN2</accession>
<evidence type="ECO:0000313" key="3">
    <source>
        <dbReference type="Proteomes" id="UP001187343"/>
    </source>
</evidence>
<feature type="compositionally biased region" description="Basic and acidic residues" evidence="1">
    <location>
        <begin position="59"/>
        <end position="77"/>
    </location>
</feature>
<organism evidence="2 3">
    <name type="scientific">Cirrhinus molitorella</name>
    <name type="common">mud carp</name>
    <dbReference type="NCBI Taxonomy" id="172907"/>
    <lineage>
        <taxon>Eukaryota</taxon>
        <taxon>Metazoa</taxon>
        <taxon>Chordata</taxon>
        <taxon>Craniata</taxon>
        <taxon>Vertebrata</taxon>
        <taxon>Euteleostomi</taxon>
        <taxon>Actinopterygii</taxon>
        <taxon>Neopterygii</taxon>
        <taxon>Teleostei</taxon>
        <taxon>Ostariophysi</taxon>
        <taxon>Cypriniformes</taxon>
        <taxon>Cyprinidae</taxon>
        <taxon>Labeoninae</taxon>
        <taxon>Labeonini</taxon>
        <taxon>Cirrhinus</taxon>
    </lineage>
</organism>
<feature type="region of interest" description="Disordered" evidence="1">
    <location>
        <begin position="1"/>
        <end position="77"/>
    </location>
</feature>
<protein>
    <submittedName>
        <fullName evidence="2">Uncharacterized protein</fullName>
    </submittedName>
</protein>
<feature type="compositionally biased region" description="Polar residues" evidence="1">
    <location>
        <begin position="46"/>
        <end position="55"/>
    </location>
</feature>
<keyword evidence="3" id="KW-1185">Reference proteome</keyword>
<feature type="compositionally biased region" description="Polar residues" evidence="1">
    <location>
        <begin position="280"/>
        <end position="289"/>
    </location>
</feature>
<dbReference type="AlphaFoldDB" id="A0AA88TNN2"/>
<gene>
    <name evidence="2" type="ORF">Q8A67_009783</name>
</gene>
<feature type="compositionally biased region" description="Gly residues" evidence="1">
    <location>
        <begin position="1"/>
        <end position="13"/>
    </location>
</feature>
<name>A0AA88TNN2_9TELE</name>
<feature type="region of interest" description="Disordered" evidence="1">
    <location>
        <begin position="280"/>
        <end position="301"/>
    </location>
</feature>
<reference evidence="2" key="1">
    <citation type="submission" date="2023-08" db="EMBL/GenBank/DDBJ databases">
        <title>Chromosome-level Genome Assembly of mud carp (Cirrhinus molitorella).</title>
        <authorList>
            <person name="Liu H."/>
        </authorList>
    </citation>
    <scope>NUCLEOTIDE SEQUENCE</scope>
    <source>
        <strain evidence="2">Prfri</strain>
        <tissue evidence="2">Muscle</tissue>
    </source>
</reference>
<sequence length="301" mass="32264">MPAGGGTGDGGPPGLKLKNEASEADLCRLSPNKQASDPGPQPEGSPATQTAISPSPSEPSREANGHTPSDRKTERAKPAGHMCLVVRGTQTTDCPTQKCCSCPAFPHGRINGALSVKRGEKVTTKEDLERPDGFITPLAPFALQLSIELCPPQGHRPPLSPAHPNATGHKLRLTILVEKMNYDKSLVPHFAFPPTLLADGFLLAGCHYKALQGERHCDTGTHRRGTAPHFQHPRKLSCVLDALPCSHPRSDTRRVMPLTKRGGHNAGNLFVHQNNILLGSLHNSNSQPQRGLRRAVPPPPP</sequence>